<sequence length="46" mass="5387">MIDELNAFYESIASDLNSKPFLIIDLRNNGGGDERRYFKLLPYLYT</sequence>
<organism evidence="1 2">
    <name type="scientific">Pontibacter aydingkolensis</name>
    <dbReference type="NCBI Taxonomy" id="1911536"/>
    <lineage>
        <taxon>Bacteria</taxon>
        <taxon>Pseudomonadati</taxon>
        <taxon>Bacteroidota</taxon>
        <taxon>Cytophagia</taxon>
        <taxon>Cytophagales</taxon>
        <taxon>Hymenobacteraceae</taxon>
        <taxon>Pontibacter</taxon>
    </lineage>
</organism>
<dbReference type="EMBL" id="JAHYXK010000015">
    <property type="protein sequence ID" value="MBW7468467.1"/>
    <property type="molecule type" value="Genomic_DNA"/>
</dbReference>
<accession>A0ABS7CXB5</accession>
<evidence type="ECO:0000313" key="1">
    <source>
        <dbReference type="EMBL" id="MBW7468467.1"/>
    </source>
</evidence>
<reference evidence="1 2" key="1">
    <citation type="journal article" date="2016" name="Int. J. Syst. Evol. Microbiol.">
        <title>Pontibacter aydingkolensis sp. nov., isolated from soil of a salt lake.</title>
        <authorList>
            <person name="Osman G."/>
            <person name="Zhang T."/>
            <person name="Lou K."/>
            <person name="Gao Y."/>
            <person name="Chang W."/>
            <person name="Lin Q."/>
            <person name="Yang H.M."/>
            <person name="Huo X.D."/>
            <person name="Wang N."/>
        </authorList>
    </citation>
    <scope>NUCLEOTIDE SEQUENCE [LARGE SCALE GENOMIC DNA]</scope>
    <source>
        <strain evidence="1 2">KACC 19255</strain>
    </source>
</reference>
<evidence type="ECO:0000313" key="2">
    <source>
        <dbReference type="Proteomes" id="UP000813018"/>
    </source>
</evidence>
<comment type="caution">
    <text evidence="1">The sequence shown here is derived from an EMBL/GenBank/DDBJ whole genome shotgun (WGS) entry which is preliminary data.</text>
</comment>
<protein>
    <recommendedName>
        <fullName evidence="3">Tail specific protease domain-containing protein</fullName>
    </recommendedName>
</protein>
<dbReference type="InterPro" id="IPR029045">
    <property type="entry name" value="ClpP/crotonase-like_dom_sf"/>
</dbReference>
<gene>
    <name evidence="1" type="ORF">K0O23_15425</name>
</gene>
<dbReference type="SUPFAM" id="SSF52096">
    <property type="entry name" value="ClpP/crotonase"/>
    <property type="match status" value="1"/>
</dbReference>
<proteinExistence type="predicted"/>
<keyword evidence="2" id="KW-1185">Reference proteome</keyword>
<dbReference type="Gene3D" id="3.90.226.10">
    <property type="entry name" value="2-enoyl-CoA Hydratase, Chain A, domain 1"/>
    <property type="match status" value="1"/>
</dbReference>
<evidence type="ECO:0008006" key="3">
    <source>
        <dbReference type="Google" id="ProtNLM"/>
    </source>
</evidence>
<name>A0ABS7CXB5_9BACT</name>
<dbReference type="Proteomes" id="UP000813018">
    <property type="component" value="Unassembled WGS sequence"/>
</dbReference>